<gene>
    <name evidence="4" type="ORF">GCM10022402_47890</name>
</gene>
<feature type="domain" description="HTH luxR-type" evidence="3">
    <location>
        <begin position="864"/>
        <end position="929"/>
    </location>
</feature>
<keyword evidence="5" id="KW-1185">Reference proteome</keyword>
<reference evidence="5" key="1">
    <citation type="journal article" date="2019" name="Int. J. Syst. Evol. Microbiol.">
        <title>The Global Catalogue of Microorganisms (GCM) 10K type strain sequencing project: providing services to taxonomists for standard genome sequencing and annotation.</title>
        <authorList>
            <consortium name="The Broad Institute Genomics Platform"/>
            <consortium name="The Broad Institute Genome Sequencing Center for Infectious Disease"/>
            <person name="Wu L."/>
            <person name="Ma J."/>
        </authorList>
    </citation>
    <scope>NUCLEOTIDE SEQUENCE [LARGE SCALE GENOMIC DNA]</scope>
    <source>
        <strain evidence="5">JCM 17137</strain>
    </source>
</reference>
<name>A0ABP7GG94_9ACTN</name>
<dbReference type="InterPro" id="IPR041664">
    <property type="entry name" value="AAA_16"/>
</dbReference>
<dbReference type="CDD" id="cd06170">
    <property type="entry name" value="LuxR_C_like"/>
    <property type="match status" value="1"/>
</dbReference>
<protein>
    <submittedName>
        <fullName evidence="4">LuxR family transcriptional regulator</fullName>
    </submittedName>
</protein>
<proteinExistence type="predicted"/>
<dbReference type="InterPro" id="IPR000792">
    <property type="entry name" value="Tscrpt_reg_LuxR_C"/>
</dbReference>
<dbReference type="SMART" id="SM00421">
    <property type="entry name" value="HTH_LUXR"/>
    <property type="match status" value="1"/>
</dbReference>
<dbReference type="SUPFAM" id="SSF48452">
    <property type="entry name" value="TPR-like"/>
    <property type="match status" value="1"/>
</dbReference>
<evidence type="ECO:0000313" key="5">
    <source>
        <dbReference type="Proteomes" id="UP001500908"/>
    </source>
</evidence>
<dbReference type="RefSeq" id="WP_344976935.1">
    <property type="nucleotide sequence ID" value="NZ_BAABDD010000045.1"/>
</dbReference>
<keyword evidence="2" id="KW-0067">ATP-binding</keyword>
<dbReference type="InterPro" id="IPR027417">
    <property type="entry name" value="P-loop_NTPase"/>
</dbReference>
<dbReference type="SUPFAM" id="SSF46894">
    <property type="entry name" value="C-terminal effector domain of the bipartite response regulators"/>
    <property type="match status" value="1"/>
</dbReference>
<dbReference type="PROSITE" id="PS50043">
    <property type="entry name" value="HTH_LUXR_2"/>
    <property type="match status" value="1"/>
</dbReference>
<dbReference type="PANTHER" id="PTHR16305">
    <property type="entry name" value="TESTICULAR SOLUBLE ADENYLYL CYCLASE"/>
    <property type="match status" value="1"/>
</dbReference>
<dbReference type="InterPro" id="IPR016032">
    <property type="entry name" value="Sig_transdc_resp-reg_C-effctor"/>
</dbReference>
<evidence type="ECO:0000256" key="2">
    <source>
        <dbReference type="ARBA" id="ARBA00022840"/>
    </source>
</evidence>
<organism evidence="4 5">
    <name type="scientific">Salinactinospora qingdaonensis</name>
    <dbReference type="NCBI Taxonomy" id="702744"/>
    <lineage>
        <taxon>Bacteria</taxon>
        <taxon>Bacillati</taxon>
        <taxon>Actinomycetota</taxon>
        <taxon>Actinomycetes</taxon>
        <taxon>Streptosporangiales</taxon>
        <taxon>Nocardiopsidaceae</taxon>
        <taxon>Salinactinospora</taxon>
    </lineage>
</organism>
<dbReference type="PRINTS" id="PR00038">
    <property type="entry name" value="HTHLUXR"/>
</dbReference>
<dbReference type="EMBL" id="BAABDD010000045">
    <property type="protein sequence ID" value="GAA3764996.1"/>
    <property type="molecule type" value="Genomic_DNA"/>
</dbReference>
<keyword evidence="1" id="KW-0547">Nucleotide-binding</keyword>
<dbReference type="Gene3D" id="1.10.10.10">
    <property type="entry name" value="Winged helix-like DNA-binding domain superfamily/Winged helix DNA-binding domain"/>
    <property type="match status" value="1"/>
</dbReference>
<comment type="caution">
    <text evidence="4">The sequence shown here is derived from an EMBL/GenBank/DDBJ whole genome shotgun (WGS) entry which is preliminary data.</text>
</comment>
<dbReference type="InterPro" id="IPR011990">
    <property type="entry name" value="TPR-like_helical_dom_sf"/>
</dbReference>
<evidence type="ECO:0000259" key="3">
    <source>
        <dbReference type="PROSITE" id="PS50043"/>
    </source>
</evidence>
<dbReference type="PROSITE" id="PS00622">
    <property type="entry name" value="HTH_LUXR_1"/>
    <property type="match status" value="1"/>
</dbReference>
<dbReference type="Proteomes" id="UP001500908">
    <property type="component" value="Unassembled WGS sequence"/>
</dbReference>
<dbReference type="SUPFAM" id="SSF52540">
    <property type="entry name" value="P-loop containing nucleoside triphosphate hydrolases"/>
    <property type="match status" value="1"/>
</dbReference>
<dbReference type="InterPro" id="IPR036388">
    <property type="entry name" value="WH-like_DNA-bd_sf"/>
</dbReference>
<accession>A0ABP7GG94</accession>
<dbReference type="Pfam" id="PF00196">
    <property type="entry name" value="GerE"/>
    <property type="match status" value="1"/>
</dbReference>
<evidence type="ECO:0000256" key="1">
    <source>
        <dbReference type="ARBA" id="ARBA00022741"/>
    </source>
</evidence>
<evidence type="ECO:0000313" key="4">
    <source>
        <dbReference type="EMBL" id="GAA3764996.1"/>
    </source>
</evidence>
<dbReference type="Gene3D" id="1.25.40.10">
    <property type="entry name" value="Tetratricopeptide repeat domain"/>
    <property type="match status" value="1"/>
</dbReference>
<dbReference type="PANTHER" id="PTHR16305:SF35">
    <property type="entry name" value="TRANSCRIPTIONAL ACTIVATOR DOMAIN"/>
    <property type="match status" value="1"/>
</dbReference>
<sequence length="937" mass="102379">MVECPSKFPMIGREDVVAELRCDIDRLKEGIGGCVILEGAPGLGKTRLLEEITAYANQRQVAKASGYATELDHVAPMATLRSFPCGARWSDTEIAGLEGLKIVEQFRERLEAMLGNGPLLVVLDDAQWADELTALAMRILVPELSSSPVLWVLARRPGPVQGYAQRSIDWLLREEARLLRLEPLSEPQIVQLCSVLLRAEPDQKLLELASRSGGSPFLVEHLVRGLCDSDRLRIDKGVATLVDGDLSMDFLREGDRLLYNLSDSARWLLQAGSVLARPFTVEEVANLTGQSPVDTLPVFNEAVTAGVLVDRGEEFSFRHDLIRSAMYNTLPGPVRQILHREASTLLRKEGRPSGESALHLLRSDTEGDEQLLNVLCQAVEQMAATSPGAAADLILHVFHTLPADHKRNPALVADAVRLLATVGRIREAKEFAEEMLQAGMHLIDEGALLMGLADVSYLTGDYRAVLRYTDQALAISGIQQVVRGRLQALRAHGLLEEQSPGVDSVTAAETAATLAIEEAYRTADDSALACGYSGRCKAAREKGLLHTAAAFAREAVRIADDTGGHERHRHPRIWLSAVLTGADRLEEAEETLMTDQGQSDRLGTAWSKPLWHYHMADLRLVAGRLCEAKAEAEAGLRVAEQLNTSAQNVRLLVLLARVALHQGDLAACRDHIERTRRLLRDGEQHSPVLLTWVVAMLAQAEGEPDRAYTALSALLECDNLRMRLLVKAPHAAAHIIGITKQVGAAYNAAALLTTAQVLEEHNPDVPSIAAAARHAEGAHDEDLTKLHAAVQAYRSSPRVLARAMALYDTARLEAANDRHETVRLLESALRDFDACGAEREAECVRWELERRGARLGPSEKPVDGPGGVSGLTSSELRVARLVAEGLTNREVATKLFLSPHTVDSHLRHSFNKLGVNSRVELTRWVLANDESAMAALK</sequence>
<dbReference type="Pfam" id="PF13191">
    <property type="entry name" value="AAA_16"/>
    <property type="match status" value="1"/>
</dbReference>